<dbReference type="InterPro" id="IPR027385">
    <property type="entry name" value="Beta-barrel_OMP"/>
</dbReference>
<dbReference type="Proteomes" id="UP000659388">
    <property type="component" value="Unassembled WGS sequence"/>
</dbReference>
<organism evidence="3 4">
    <name type="scientific">Fulvivirga sediminis</name>
    <dbReference type="NCBI Taxonomy" id="2803949"/>
    <lineage>
        <taxon>Bacteria</taxon>
        <taxon>Pseudomonadati</taxon>
        <taxon>Bacteroidota</taxon>
        <taxon>Cytophagia</taxon>
        <taxon>Cytophagales</taxon>
        <taxon>Fulvivirgaceae</taxon>
        <taxon>Fulvivirga</taxon>
    </lineage>
</organism>
<proteinExistence type="predicted"/>
<dbReference type="Gene3D" id="2.40.160.20">
    <property type="match status" value="1"/>
</dbReference>
<dbReference type="SUPFAM" id="SSF56925">
    <property type="entry name" value="OMPA-like"/>
    <property type="match status" value="1"/>
</dbReference>
<protein>
    <submittedName>
        <fullName evidence="3">Outer membrane beta-barrel protein</fullName>
    </submittedName>
</protein>
<evidence type="ECO:0000313" key="4">
    <source>
        <dbReference type="Proteomes" id="UP000659388"/>
    </source>
</evidence>
<dbReference type="AlphaFoldDB" id="A0A937JZF9"/>
<dbReference type="RefSeq" id="WP_202242738.1">
    <property type="nucleotide sequence ID" value="NZ_JAESIY010000002.1"/>
</dbReference>
<feature type="domain" description="Outer membrane protein beta-barrel" evidence="2">
    <location>
        <begin position="35"/>
        <end position="230"/>
    </location>
</feature>
<accession>A0A937JZF9</accession>
<gene>
    <name evidence="3" type="ORF">JL102_03805</name>
</gene>
<comment type="caution">
    <text evidence="3">The sequence shown here is derived from an EMBL/GenBank/DDBJ whole genome shotgun (WGS) entry which is preliminary data.</text>
</comment>
<dbReference type="Pfam" id="PF13505">
    <property type="entry name" value="OMP_b-brl"/>
    <property type="match status" value="1"/>
</dbReference>
<keyword evidence="4" id="KW-1185">Reference proteome</keyword>
<name>A0A937JZF9_9BACT</name>
<dbReference type="EMBL" id="JAESIY010000002">
    <property type="protein sequence ID" value="MBL3655240.1"/>
    <property type="molecule type" value="Genomic_DNA"/>
</dbReference>
<evidence type="ECO:0000313" key="3">
    <source>
        <dbReference type="EMBL" id="MBL3655240.1"/>
    </source>
</evidence>
<sequence length="300" mass="32381">MNKEKLSRMKFIPFLGILTLAFFISTVSFGQGFYVRAGGGYSIKASSSQYNDSDPNSITGIEPSTRINVNQDGTTVESLKGTLGEGFKLGAVAGYMFNQYIGAELGVYYFHGSEQTIGETTTPLSHSIANAYIRGIDVAPAFVVTPGFEGINPYARVGLLIPVAGDLTIDTSVDQMNAGPNGETVMIRAESEVQPKFSVGYQGAIGVLFPVNSGFDIFTEVEFKSVSLRSDEAEIKSFRTTINGNPTPGGQLEDLPMSEKKFIFSDEFKVSENENEARTLPTQFVNASGIGLNVGVRYTF</sequence>
<evidence type="ECO:0000259" key="2">
    <source>
        <dbReference type="Pfam" id="PF13505"/>
    </source>
</evidence>
<dbReference type="InterPro" id="IPR011250">
    <property type="entry name" value="OMP/PagP_B-barrel"/>
</dbReference>
<reference evidence="3" key="1">
    <citation type="submission" date="2021-01" db="EMBL/GenBank/DDBJ databases">
        <title>Fulvivirga kasyanovii gen. nov., sp nov., a novel member of the phylum Bacteroidetes isolated from seawater in a mussel farm.</title>
        <authorList>
            <person name="Zhao L.-H."/>
            <person name="Wang Z.-J."/>
        </authorList>
    </citation>
    <scope>NUCLEOTIDE SEQUENCE</scope>
    <source>
        <strain evidence="3">2943</strain>
    </source>
</reference>
<evidence type="ECO:0000256" key="1">
    <source>
        <dbReference type="ARBA" id="ARBA00022729"/>
    </source>
</evidence>
<keyword evidence="1" id="KW-0732">Signal</keyword>